<dbReference type="InterPro" id="IPR004358">
    <property type="entry name" value="Sig_transdc_His_kin-like_C"/>
</dbReference>
<dbReference type="PROSITE" id="PS50110">
    <property type="entry name" value="RESPONSE_REGULATORY"/>
    <property type="match status" value="1"/>
</dbReference>
<dbReference type="AlphaFoldDB" id="A0A502EHB7"/>
<dbReference type="Pfam" id="PF12860">
    <property type="entry name" value="PAS_7"/>
    <property type="match status" value="1"/>
</dbReference>
<comment type="catalytic activity">
    <reaction evidence="1">
        <text>ATP + protein L-histidine = ADP + protein N-phospho-L-histidine.</text>
        <dbReference type="EC" id="2.7.13.3"/>
    </reaction>
</comment>
<organism evidence="8 9">
    <name type="scientific">Muricoccus nepalensis</name>
    <dbReference type="NCBI Taxonomy" id="1854500"/>
    <lineage>
        <taxon>Bacteria</taxon>
        <taxon>Pseudomonadati</taxon>
        <taxon>Pseudomonadota</taxon>
        <taxon>Alphaproteobacteria</taxon>
        <taxon>Acetobacterales</taxon>
        <taxon>Roseomonadaceae</taxon>
        <taxon>Muricoccus</taxon>
    </lineage>
</organism>
<dbReference type="GO" id="GO:0000155">
    <property type="term" value="F:phosphorelay sensor kinase activity"/>
    <property type="evidence" value="ECO:0007669"/>
    <property type="project" value="InterPro"/>
</dbReference>
<feature type="domain" description="Response regulatory" evidence="7">
    <location>
        <begin position="438"/>
        <end position="553"/>
    </location>
</feature>
<proteinExistence type="predicted"/>
<dbReference type="PANTHER" id="PTHR43065">
    <property type="entry name" value="SENSOR HISTIDINE KINASE"/>
    <property type="match status" value="1"/>
</dbReference>
<dbReference type="EMBL" id="RCZP01000093">
    <property type="protein sequence ID" value="TPG36412.1"/>
    <property type="molecule type" value="Genomic_DNA"/>
</dbReference>
<feature type="modified residue" description="4-aspartylphosphate" evidence="4">
    <location>
        <position position="488"/>
    </location>
</feature>
<evidence type="ECO:0000313" key="9">
    <source>
        <dbReference type="Proteomes" id="UP000317078"/>
    </source>
</evidence>
<protein>
    <recommendedName>
        <fullName evidence="2">histidine kinase</fullName>
        <ecNumber evidence="2">2.7.13.3</ecNumber>
    </recommendedName>
</protein>
<dbReference type="Gene3D" id="3.30.450.20">
    <property type="entry name" value="PAS domain"/>
    <property type="match status" value="1"/>
</dbReference>
<dbReference type="SUPFAM" id="SSF55874">
    <property type="entry name" value="ATPase domain of HSP90 chaperone/DNA topoisomerase II/histidine kinase"/>
    <property type="match status" value="1"/>
</dbReference>
<dbReference type="InterPro" id="IPR003661">
    <property type="entry name" value="HisK_dim/P_dom"/>
</dbReference>
<name>A0A502EHB7_9PROT</name>
<sequence>MSQWRRASSAWLSAAKRRLRPGASVSHPNDVKPASSYSTSEDVDPPSAKANRLQVVLAGMTDGVMMIDAELRLVEWNAQFPDFTGVPERLLRVGLPFEDILRAQASVGEFGEVDVEAEVGRRLARLRAGASSGTIERKRPNGRIMELRRNPLADGGFVTLYTDITVRRHAEDQLRQAQKMEAVGHLTGGVAHDFNNLLMIILGNLDVAERSLKSLDLDRAGRGIERARSGARRGAALTQRLLAFSRRQPREPQPVDPNTLITDLSDLIRQSATTRVSVEFALVKQPWLVLADPNQLEIALLNLVVNARDAMPKGGSLTIETAKITRGSQSVSASLQPASSEFVQITVRDSGTGMSREVAARAIEPFFTTKEAGKGTGLGLYQVLDFAMQAGGHVTIDSELGVGTAVTIHLPRFASAGASGVAPHRSIEPSPVSSFGEKILIVENESEILTYTMEGLEALGYQVIGARDASSALTILEATPDVALLFTDLGLPGISGYQLSAEAARRRPDLPIVFTSGGPGDPLHRGETSGREVACIAKPYALPKLAHTIRLALDTRRDPKSPVVVQQDLGG</sequence>
<dbReference type="Gene3D" id="3.40.50.2300">
    <property type="match status" value="1"/>
</dbReference>
<dbReference type="InterPro" id="IPR036890">
    <property type="entry name" value="HATPase_C_sf"/>
</dbReference>
<dbReference type="InterPro" id="IPR036097">
    <property type="entry name" value="HisK_dim/P_sf"/>
</dbReference>
<dbReference type="EC" id="2.7.13.3" evidence="2"/>
<keyword evidence="3 4" id="KW-0597">Phosphoprotein</keyword>
<dbReference type="SUPFAM" id="SSF52172">
    <property type="entry name" value="CheY-like"/>
    <property type="match status" value="1"/>
</dbReference>
<evidence type="ECO:0000256" key="5">
    <source>
        <dbReference type="SAM" id="MobiDB-lite"/>
    </source>
</evidence>
<feature type="region of interest" description="Disordered" evidence="5">
    <location>
        <begin position="18"/>
        <end position="48"/>
    </location>
</feature>
<evidence type="ECO:0000313" key="8">
    <source>
        <dbReference type="EMBL" id="TPG36412.1"/>
    </source>
</evidence>
<evidence type="ECO:0000256" key="4">
    <source>
        <dbReference type="PROSITE-ProRule" id="PRU00169"/>
    </source>
</evidence>
<keyword evidence="9" id="KW-1185">Reference proteome</keyword>
<dbReference type="InterPro" id="IPR011006">
    <property type="entry name" value="CheY-like_superfamily"/>
</dbReference>
<evidence type="ECO:0000259" key="7">
    <source>
        <dbReference type="PROSITE" id="PS50110"/>
    </source>
</evidence>
<dbReference type="PRINTS" id="PR00344">
    <property type="entry name" value="BCTRLSENSOR"/>
</dbReference>
<evidence type="ECO:0000256" key="1">
    <source>
        <dbReference type="ARBA" id="ARBA00000085"/>
    </source>
</evidence>
<dbReference type="SUPFAM" id="SSF47384">
    <property type="entry name" value="Homodimeric domain of signal transducing histidine kinase"/>
    <property type="match status" value="1"/>
</dbReference>
<dbReference type="Proteomes" id="UP000317078">
    <property type="component" value="Unassembled WGS sequence"/>
</dbReference>
<dbReference type="Gene3D" id="1.10.287.130">
    <property type="match status" value="1"/>
</dbReference>
<dbReference type="Pfam" id="PF00072">
    <property type="entry name" value="Response_reg"/>
    <property type="match status" value="1"/>
</dbReference>
<dbReference type="InterPro" id="IPR005467">
    <property type="entry name" value="His_kinase_dom"/>
</dbReference>
<dbReference type="SMART" id="SM00448">
    <property type="entry name" value="REC"/>
    <property type="match status" value="1"/>
</dbReference>
<dbReference type="Gene3D" id="3.30.565.10">
    <property type="entry name" value="Histidine kinase-like ATPase, C-terminal domain"/>
    <property type="match status" value="1"/>
</dbReference>
<evidence type="ECO:0000256" key="3">
    <source>
        <dbReference type="ARBA" id="ARBA00022553"/>
    </source>
</evidence>
<dbReference type="PANTHER" id="PTHR43065:SF42">
    <property type="entry name" value="TWO-COMPONENT SENSOR PPRA"/>
    <property type="match status" value="1"/>
</dbReference>
<dbReference type="SUPFAM" id="SSF55785">
    <property type="entry name" value="PYP-like sensor domain (PAS domain)"/>
    <property type="match status" value="1"/>
</dbReference>
<evidence type="ECO:0000259" key="6">
    <source>
        <dbReference type="PROSITE" id="PS50109"/>
    </source>
</evidence>
<dbReference type="InterPro" id="IPR003594">
    <property type="entry name" value="HATPase_dom"/>
</dbReference>
<dbReference type="PROSITE" id="PS50109">
    <property type="entry name" value="HIS_KIN"/>
    <property type="match status" value="1"/>
</dbReference>
<reference evidence="8 9" key="1">
    <citation type="journal article" date="2019" name="Environ. Microbiol.">
        <title>Species interactions and distinct microbial communities in high Arctic permafrost affected cryosols are associated with the CH4 and CO2 gas fluxes.</title>
        <authorList>
            <person name="Altshuler I."/>
            <person name="Hamel J."/>
            <person name="Turney S."/>
            <person name="Magnuson E."/>
            <person name="Levesque R."/>
            <person name="Greer C."/>
            <person name="Whyte L.G."/>
        </authorList>
    </citation>
    <scope>NUCLEOTIDE SEQUENCE [LARGE SCALE GENOMIC DNA]</scope>
    <source>
        <strain evidence="8 9">S9.3B</strain>
    </source>
</reference>
<dbReference type="CDD" id="cd00082">
    <property type="entry name" value="HisKA"/>
    <property type="match status" value="1"/>
</dbReference>
<feature type="domain" description="Histidine kinase" evidence="6">
    <location>
        <begin position="189"/>
        <end position="414"/>
    </location>
</feature>
<accession>A0A502EHB7</accession>
<gene>
    <name evidence="8" type="ORF">EAH89_30100</name>
</gene>
<dbReference type="InterPro" id="IPR001789">
    <property type="entry name" value="Sig_transdc_resp-reg_receiver"/>
</dbReference>
<dbReference type="OrthoDB" id="9796100at2"/>
<dbReference type="InterPro" id="IPR035965">
    <property type="entry name" value="PAS-like_dom_sf"/>
</dbReference>
<dbReference type="SMART" id="SM00388">
    <property type="entry name" value="HisKA"/>
    <property type="match status" value="1"/>
</dbReference>
<dbReference type="Pfam" id="PF02518">
    <property type="entry name" value="HATPase_c"/>
    <property type="match status" value="1"/>
</dbReference>
<dbReference type="SMART" id="SM00387">
    <property type="entry name" value="HATPase_c"/>
    <property type="match status" value="1"/>
</dbReference>
<evidence type="ECO:0000256" key="2">
    <source>
        <dbReference type="ARBA" id="ARBA00012438"/>
    </source>
</evidence>
<comment type="caution">
    <text evidence="8">The sequence shown here is derived from an EMBL/GenBank/DDBJ whole genome shotgun (WGS) entry which is preliminary data.</text>
</comment>